<accession>A0A7G2ISX6</accession>
<comment type="caution">
    <text evidence="1">The sequence shown here is derived from an EMBL/GenBank/DDBJ whole genome shotgun (WGS) entry which is preliminary data.</text>
</comment>
<sequence>MVIILMAIEFEFHDAEFHGKREGKNSINFNDRRILYIL</sequence>
<dbReference type="EMBL" id="CBWP010000067">
    <property type="protein sequence ID" value="CDL40065.1"/>
    <property type="molecule type" value="Genomic_DNA"/>
</dbReference>
<evidence type="ECO:0000313" key="2">
    <source>
        <dbReference type="Proteomes" id="UP000019194"/>
    </source>
</evidence>
<name>A0A7G2ISX6_CITFR</name>
<organism evidence="1 2">
    <name type="scientific">Citrobacter freundii</name>
    <dbReference type="NCBI Taxonomy" id="546"/>
    <lineage>
        <taxon>Bacteria</taxon>
        <taxon>Pseudomonadati</taxon>
        <taxon>Pseudomonadota</taxon>
        <taxon>Gammaproteobacteria</taxon>
        <taxon>Enterobacterales</taxon>
        <taxon>Enterobacteriaceae</taxon>
        <taxon>Citrobacter</taxon>
        <taxon>Citrobacter freundii complex</taxon>
    </lineage>
</organism>
<proteinExistence type="predicted"/>
<reference evidence="1 2" key="1">
    <citation type="submission" date="2013-10" db="EMBL/GenBank/DDBJ databases">
        <title>Antibiotic resistance diversity of beta-lactamase producers in the General Hospital Vienna.</title>
        <authorList>
            <person name="Barisic I."/>
            <person name="Mitteregger D."/>
            <person name="Hirschl A.M."/>
            <person name="Noehammer C."/>
            <person name="Wiesinger-Mayr H."/>
        </authorList>
    </citation>
    <scope>NUCLEOTIDE SEQUENCE [LARGE SCALE GENOMIC DNA]</scope>
    <source>
        <strain evidence="1 2">ISC11</strain>
    </source>
</reference>
<protein>
    <submittedName>
        <fullName evidence="1">Uncharacterized protein</fullName>
    </submittedName>
</protein>
<evidence type="ECO:0000313" key="1">
    <source>
        <dbReference type="EMBL" id="CDL40065.1"/>
    </source>
</evidence>
<dbReference type="AlphaFoldDB" id="A0A7G2ISX6"/>
<dbReference type="Proteomes" id="UP000019194">
    <property type="component" value="Unassembled WGS sequence"/>
</dbReference>